<proteinExistence type="predicted"/>
<protein>
    <submittedName>
        <fullName evidence="1">Uncharacterized protein</fullName>
    </submittedName>
</protein>
<dbReference type="EMBL" id="OX596088">
    <property type="protein sequence ID" value="CAN0517866.1"/>
    <property type="molecule type" value="Genomic_DNA"/>
</dbReference>
<evidence type="ECO:0000313" key="1">
    <source>
        <dbReference type="EMBL" id="CAN0517866.1"/>
    </source>
</evidence>
<organism evidence="1">
    <name type="scientific">Rangifer tarandus platyrhynchus</name>
    <name type="common">Svalbard reindeer</name>
    <dbReference type="NCBI Taxonomy" id="3082113"/>
    <lineage>
        <taxon>Eukaryota</taxon>
        <taxon>Metazoa</taxon>
        <taxon>Chordata</taxon>
        <taxon>Craniata</taxon>
        <taxon>Vertebrata</taxon>
        <taxon>Euteleostomi</taxon>
        <taxon>Mammalia</taxon>
        <taxon>Eutheria</taxon>
        <taxon>Laurasiatheria</taxon>
        <taxon>Artiodactyla</taxon>
        <taxon>Ruminantia</taxon>
        <taxon>Pecora</taxon>
        <taxon>Cervidae</taxon>
        <taxon>Odocoileinae</taxon>
        <taxon>Rangifer</taxon>
    </lineage>
</organism>
<gene>
    <name evidence="1" type="ORF">MRATA1EN22A_LOCUS23672</name>
</gene>
<reference evidence="1" key="1">
    <citation type="submission" date="2023-05" db="EMBL/GenBank/DDBJ databases">
        <authorList>
            <consortium name="ELIXIR-Norway"/>
        </authorList>
    </citation>
    <scope>NUCLEOTIDE SEQUENCE</scope>
</reference>
<name>A0AC59ZVM1_RANTA</name>
<reference evidence="1" key="2">
    <citation type="submission" date="2025-03" db="EMBL/GenBank/DDBJ databases">
        <authorList>
            <consortium name="ELIXIR-Norway"/>
            <consortium name="Elixir Norway"/>
        </authorList>
    </citation>
    <scope>NUCLEOTIDE SEQUENCE</scope>
</reference>
<sequence>MVKRGRPSPSWVPPPSRLFLHWPAGRAQSRWKTRPHPERPDCPGGVCEGREAPGGLDTRAPGVGGSWGVDPDQVPWRKEACAEPLLLPLVLEPQTRAPGRAAAGLPSGGGLCSPVSSTSEEEARQPRQRGVAGVLSLASSECLPPPWALLGGHCPSSEETEAQGEASCGHTGPSAPRPGLPTSMLCGPHTPAQRSSRWVWVGASPPQTSAPRSEALPSRTDTDQGPWSWAGRPPAPGTGRSHTTLQGAGRGRPDSRAVQEEESRASAPSRGRGALGVSRDPPAPAQHTPKLLPFRGSHGAIL</sequence>
<accession>A0AC59ZVM1</accession>